<dbReference type="PANTHER" id="PTHR11133">
    <property type="entry name" value="SACCHAROPINE DEHYDROGENASE"/>
    <property type="match status" value="1"/>
</dbReference>
<accession>A0A8S1MK97</accession>
<comment type="caution">
    <text evidence="4">The sequence shown here is derived from an EMBL/GenBank/DDBJ whole genome shotgun (WGS) entry which is preliminary data.</text>
</comment>
<evidence type="ECO:0000259" key="2">
    <source>
        <dbReference type="Pfam" id="PF03435"/>
    </source>
</evidence>
<dbReference type="GO" id="GO:0005737">
    <property type="term" value="C:cytoplasm"/>
    <property type="evidence" value="ECO:0007669"/>
    <property type="project" value="TreeGrafter"/>
</dbReference>
<dbReference type="AlphaFoldDB" id="A0A8S1MK97"/>
<evidence type="ECO:0000259" key="3">
    <source>
        <dbReference type="Pfam" id="PF16653"/>
    </source>
</evidence>
<dbReference type="GO" id="GO:0004753">
    <property type="term" value="F:saccharopine dehydrogenase activity"/>
    <property type="evidence" value="ECO:0007669"/>
    <property type="project" value="TreeGrafter"/>
</dbReference>
<dbReference type="Pfam" id="PF03435">
    <property type="entry name" value="Sacchrp_dh_NADP"/>
    <property type="match status" value="1"/>
</dbReference>
<dbReference type="OMA" id="YISPALW"/>
<feature type="domain" description="Saccharopine dehydrogenase-like C-terminal" evidence="3">
    <location>
        <begin position="135"/>
        <end position="485"/>
    </location>
</feature>
<dbReference type="InterPro" id="IPR005097">
    <property type="entry name" value="Sacchrp_dh_NADP-bd"/>
</dbReference>
<dbReference type="GO" id="GO:0019878">
    <property type="term" value="P:lysine biosynthetic process via aminoadipic acid"/>
    <property type="evidence" value="ECO:0007669"/>
    <property type="project" value="TreeGrafter"/>
</dbReference>
<dbReference type="PANTHER" id="PTHR11133:SF22">
    <property type="entry name" value="ALPHA-AMINOADIPIC SEMIALDEHYDE SYNTHASE, MITOCHONDRIAL"/>
    <property type="match status" value="1"/>
</dbReference>
<dbReference type="InterPro" id="IPR051168">
    <property type="entry name" value="AASS"/>
</dbReference>
<dbReference type="Pfam" id="PF16653">
    <property type="entry name" value="Sacchrp_dh_C"/>
    <property type="match status" value="1"/>
</dbReference>
<dbReference type="InterPro" id="IPR032095">
    <property type="entry name" value="Sacchrp_dh-like_C"/>
</dbReference>
<keyword evidence="5" id="KW-1185">Reference proteome</keyword>
<keyword evidence="1" id="KW-0560">Oxidoreductase</keyword>
<protein>
    <recommendedName>
        <fullName evidence="6">Saccharopine dehydrogenase</fullName>
    </recommendedName>
</protein>
<proteinExistence type="predicted"/>
<feature type="domain" description="Saccharopine dehydrogenase NADP binding" evidence="2">
    <location>
        <begin position="16"/>
        <end position="130"/>
    </location>
</feature>
<evidence type="ECO:0008006" key="6">
    <source>
        <dbReference type="Google" id="ProtNLM"/>
    </source>
</evidence>
<gene>
    <name evidence="4" type="ORF">PPRIM_AZ9-3.1.T0640151</name>
</gene>
<evidence type="ECO:0000313" key="4">
    <source>
        <dbReference type="EMBL" id="CAD8080760.1"/>
    </source>
</evidence>
<organism evidence="4 5">
    <name type="scientific">Paramecium primaurelia</name>
    <dbReference type="NCBI Taxonomy" id="5886"/>
    <lineage>
        <taxon>Eukaryota</taxon>
        <taxon>Sar</taxon>
        <taxon>Alveolata</taxon>
        <taxon>Ciliophora</taxon>
        <taxon>Intramacronucleata</taxon>
        <taxon>Oligohymenophorea</taxon>
        <taxon>Peniculida</taxon>
        <taxon>Parameciidae</taxon>
        <taxon>Paramecium</taxon>
    </lineage>
</organism>
<evidence type="ECO:0000313" key="5">
    <source>
        <dbReference type="Proteomes" id="UP000688137"/>
    </source>
</evidence>
<dbReference type="Proteomes" id="UP000688137">
    <property type="component" value="Unassembled WGS sequence"/>
</dbReference>
<sequence>MLSLYRNQLIGQQKRILLIGSGLMAEAVIDQLLKRNDNFVVVASAHVEDARKVIQNKERCSAHHLDVTETEELRKFVKNSDIVIAYIPPQFIVPIAKICAEVGKSMITSQYTFPEIRALEEECKKKGIIMLNEIGLDPGIDHLATVKVRDEVYAKGGKIIEYESWCGGVPSPEFCDNPFGYKFSWSPFAAIRNINNDAKYLENGVQKYIPASELLYSTEIIHVNPSLQMEGYPNRDSLPYQELYGLKDCQKLVRGTLRYQGHCVLMAAMKSLGFASEDIIKVDREMSWFEYLLSNIRFESCSTNYLANHHITQLANTIDQKVFTLAQLETLLTKVFNRVFSQYYYKDKSEEQLYKDAEQITYTLKWMGIFDPKNLILNNVTHVHNFAAHLQTLMNYRQGETDLVAMQHIFKIVYPNDPRIYVKKSTMVKIGHRNGKSAMAITVGVPTAVATQLILDGVIKVTGVHMPNISEINTPLYEELKKEGIYCEEEDY</sequence>
<dbReference type="EMBL" id="CAJJDM010000066">
    <property type="protein sequence ID" value="CAD8080760.1"/>
    <property type="molecule type" value="Genomic_DNA"/>
</dbReference>
<reference evidence="4" key="1">
    <citation type="submission" date="2021-01" db="EMBL/GenBank/DDBJ databases">
        <authorList>
            <consortium name="Genoscope - CEA"/>
            <person name="William W."/>
        </authorList>
    </citation>
    <scope>NUCLEOTIDE SEQUENCE</scope>
</reference>
<evidence type="ECO:0000256" key="1">
    <source>
        <dbReference type="ARBA" id="ARBA00023002"/>
    </source>
</evidence>
<name>A0A8S1MK97_PARPR</name>